<feature type="region of interest" description="Disordered" evidence="1">
    <location>
        <begin position="131"/>
        <end position="156"/>
    </location>
</feature>
<gene>
    <name evidence="3" type="ORF">STPYR_12931</name>
</gene>
<evidence type="ECO:0000313" key="3">
    <source>
        <dbReference type="EMBL" id="SBV37988.1"/>
    </source>
</evidence>
<reference evidence="3" key="1">
    <citation type="submission" date="2016-03" db="EMBL/GenBank/DDBJ databases">
        <authorList>
            <person name="Ploux O."/>
        </authorList>
    </citation>
    <scope>NUCLEOTIDE SEQUENCE</scope>
    <source>
        <strain evidence="3">UC10</strain>
    </source>
</reference>
<dbReference type="AlphaFoldDB" id="A0A1Y5Q6P1"/>
<name>A0A1Y5Q6P1_9GAMM</name>
<dbReference type="Pfam" id="PF09983">
    <property type="entry name" value="JetD_C"/>
    <property type="match status" value="1"/>
</dbReference>
<dbReference type="EMBL" id="FLTS01000001">
    <property type="protein sequence ID" value="SBV37988.1"/>
    <property type="molecule type" value="Genomic_DNA"/>
</dbReference>
<dbReference type="InterPro" id="IPR024534">
    <property type="entry name" value="JetD_C"/>
</dbReference>
<accession>A0A1Y5Q6P1</accession>
<proteinExistence type="predicted"/>
<feature type="domain" description="Wadjet protein JetD C-terminal" evidence="2">
    <location>
        <begin position="287"/>
        <end position="438"/>
    </location>
</feature>
<evidence type="ECO:0000259" key="2">
    <source>
        <dbReference type="Pfam" id="PF09983"/>
    </source>
</evidence>
<sequence>MNGPAQPEDDTPARRVLERLLRRAERAMLAGDAQPATLPMDGKRDGAEYRALRGVADFDAFHARITLAERAGAITAVRDRHRDDGERLLRLTVRDAAALARDLRIELLGERVARAEALLAQWSAPCPRRSDVSHDGAFPVTPGRDPRRSCGNSDETNAPQCFSVITEVLAAWRAGRKVRGHGPEAAADLANAARAVDTLLADALGERILRKASIALFNDSKRLEALTGWLDLLVTGELAPSGLEDEQVWSALGLRREPQPLLLAGQGTVELDDGSRHVLPRRWLGFPVDAVRGIATGARALLSIENLASFHEAAALRGDAPVLLLYTGGMPSPTWRAAYARLLAGLPATAALYHWGDIDRGGFRIAAKLAETAAAASRRLQPWLMSPDALPAEVIAGSEPPSSAVSNTMRDWARRAGWDEVAAALQAMPLTLEQERLTPRFPR</sequence>
<protein>
    <recommendedName>
        <fullName evidence="2">Wadjet protein JetD C-terminal domain-containing protein</fullName>
    </recommendedName>
</protein>
<evidence type="ECO:0000256" key="1">
    <source>
        <dbReference type="SAM" id="MobiDB-lite"/>
    </source>
</evidence>
<organism evidence="3">
    <name type="scientific">uncultured Stenotrophomonas sp</name>
    <dbReference type="NCBI Taxonomy" id="165438"/>
    <lineage>
        <taxon>Bacteria</taxon>
        <taxon>Pseudomonadati</taxon>
        <taxon>Pseudomonadota</taxon>
        <taxon>Gammaproteobacteria</taxon>
        <taxon>Lysobacterales</taxon>
        <taxon>Lysobacteraceae</taxon>
        <taxon>Stenotrophomonas</taxon>
        <taxon>environmental samples</taxon>
    </lineage>
</organism>